<keyword evidence="2" id="KW-1185">Reference proteome</keyword>
<dbReference type="OrthoDB" id="6119047at2"/>
<dbReference type="Pfam" id="PF12059">
    <property type="entry name" value="DUF3540"/>
    <property type="match status" value="1"/>
</dbReference>
<sequence length="251" mass="27007">MGEIVMNHRQSDSNMQVDLDSEAGNQIGQPDTLQPLLQKRPNSLNGDTHVHSAFLVEAHDHARFTVSNREHGRRYEVKRAASCLLLPEPGDKVLVSGDAAGGLYIIAVLEQRTAGSMTLQVDGALTVCADELSLQGGRRLAMNTEAFSLEAGSGAVDAKSWTVKSHYHMLASAELNVVARASKYSGDQRESYYRSVTETVGQSSRYVAGTDTVKAINLDYAADFIARLSGNTTLVNGETVVKADGKQILVG</sequence>
<comment type="caution">
    <text evidence="1">The sequence shown here is derived from an EMBL/GenBank/DDBJ whole genome shotgun (WGS) entry which is preliminary data.</text>
</comment>
<dbReference type="EMBL" id="NEVQ01000013">
    <property type="protein sequence ID" value="OZI56571.1"/>
    <property type="molecule type" value="Genomic_DNA"/>
</dbReference>
<evidence type="ECO:0000313" key="1">
    <source>
        <dbReference type="EMBL" id="OZI56571.1"/>
    </source>
</evidence>
<organism evidence="1 2">
    <name type="scientific">Bordetella genomosp. 4</name>
    <dbReference type="NCBI Taxonomy" id="463044"/>
    <lineage>
        <taxon>Bacteria</taxon>
        <taxon>Pseudomonadati</taxon>
        <taxon>Pseudomonadota</taxon>
        <taxon>Betaproteobacteria</taxon>
        <taxon>Burkholderiales</taxon>
        <taxon>Alcaligenaceae</taxon>
        <taxon>Bordetella</taxon>
    </lineage>
</organism>
<proteinExistence type="predicted"/>
<accession>A0A261U4T1</accession>
<evidence type="ECO:0008006" key="3">
    <source>
        <dbReference type="Google" id="ProtNLM"/>
    </source>
</evidence>
<dbReference type="InterPro" id="IPR021927">
    <property type="entry name" value="DUF3540"/>
</dbReference>
<reference evidence="1 2" key="1">
    <citation type="submission" date="2017-05" db="EMBL/GenBank/DDBJ databases">
        <title>Complete and WGS of Bordetella genogroups.</title>
        <authorList>
            <person name="Spilker T."/>
            <person name="LiPuma J."/>
        </authorList>
    </citation>
    <scope>NUCLEOTIDE SEQUENCE [LARGE SCALE GENOMIC DNA]</scope>
    <source>
        <strain evidence="1 2">AU9919</strain>
    </source>
</reference>
<gene>
    <name evidence="1" type="ORF">CAL20_14235</name>
</gene>
<dbReference type="AlphaFoldDB" id="A0A261U4T1"/>
<evidence type="ECO:0000313" key="2">
    <source>
        <dbReference type="Proteomes" id="UP000216885"/>
    </source>
</evidence>
<name>A0A261U4T1_9BORD</name>
<dbReference type="Proteomes" id="UP000216885">
    <property type="component" value="Unassembled WGS sequence"/>
</dbReference>
<protein>
    <recommendedName>
        <fullName evidence="3">DUF3540 domain-containing protein</fullName>
    </recommendedName>
</protein>